<proteinExistence type="predicted"/>
<evidence type="ECO:0000313" key="2">
    <source>
        <dbReference type="EMBL" id="MCX2980499.1"/>
    </source>
</evidence>
<keyword evidence="1" id="KW-0732">Signal</keyword>
<accession>A0ABT3TE22</accession>
<feature type="signal peptide" evidence="1">
    <location>
        <begin position="1"/>
        <end position="21"/>
    </location>
</feature>
<protein>
    <submittedName>
        <fullName evidence="2">Uncharacterized protein</fullName>
    </submittedName>
</protein>
<evidence type="ECO:0000256" key="1">
    <source>
        <dbReference type="SAM" id="SignalP"/>
    </source>
</evidence>
<gene>
    <name evidence="2" type="ORF">EYC98_06375</name>
</gene>
<sequence length="96" mass="9965">MTVLKTAVTTALLAFSAIAFSAEPVAIDKVKTGLLSATETYSIYSVSCSDESTAAIAAMNRGTRWCVAEASQLDCFSDRENAAVKACSSTLMASNG</sequence>
<reference evidence="2" key="1">
    <citation type="submission" date="2019-02" db="EMBL/GenBank/DDBJ databases">
        <authorList>
            <person name="Li S.-H."/>
        </authorList>
    </citation>
    <scope>NUCLEOTIDE SEQUENCE</scope>
    <source>
        <strain evidence="2">IMCC14734</strain>
    </source>
</reference>
<organism evidence="2 3">
    <name type="scientific">Candidatus Litorirhabdus singularis</name>
    <dbReference type="NCBI Taxonomy" id="2518993"/>
    <lineage>
        <taxon>Bacteria</taxon>
        <taxon>Pseudomonadati</taxon>
        <taxon>Pseudomonadota</taxon>
        <taxon>Gammaproteobacteria</taxon>
        <taxon>Cellvibrionales</taxon>
        <taxon>Halieaceae</taxon>
        <taxon>Candidatus Litorirhabdus</taxon>
    </lineage>
</organism>
<dbReference type="RefSeq" id="WP_279244476.1">
    <property type="nucleotide sequence ID" value="NZ_SHNN01000001.1"/>
</dbReference>
<name>A0ABT3TE22_9GAMM</name>
<dbReference type="EMBL" id="SHNN01000001">
    <property type="protein sequence ID" value="MCX2980499.1"/>
    <property type="molecule type" value="Genomic_DNA"/>
</dbReference>
<dbReference type="Proteomes" id="UP001143362">
    <property type="component" value="Unassembled WGS sequence"/>
</dbReference>
<evidence type="ECO:0000313" key="3">
    <source>
        <dbReference type="Proteomes" id="UP001143362"/>
    </source>
</evidence>
<comment type="caution">
    <text evidence="2">The sequence shown here is derived from an EMBL/GenBank/DDBJ whole genome shotgun (WGS) entry which is preliminary data.</text>
</comment>
<keyword evidence="3" id="KW-1185">Reference proteome</keyword>
<feature type="chain" id="PRO_5047255132" evidence="1">
    <location>
        <begin position="22"/>
        <end position="96"/>
    </location>
</feature>